<feature type="transmembrane region" description="Helical" evidence="6">
    <location>
        <begin position="439"/>
        <end position="459"/>
    </location>
</feature>
<feature type="transmembrane region" description="Helical" evidence="6">
    <location>
        <begin position="159"/>
        <end position="181"/>
    </location>
</feature>
<dbReference type="FunFam" id="1.20.1250.20:FF:000249">
    <property type="entry name" value="facilitated trehalose transporter Tret1"/>
    <property type="match status" value="1"/>
</dbReference>
<evidence type="ECO:0000256" key="6">
    <source>
        <dbReference type="SAM" id="Phobius"/>
    </source>
</evidence>
<dbReference type="GO" id="GO:0022857">
    <property type="term" value="F:transmembrane transporter activity"/>
    <property type="evidence" value="ECO:0007669"/>
    <property type="project" value="InterPro"/>
</dbReference>
<comment type="caution">
    <text evidence="8">The sequence shown here is derived from an EMBL/GenBank/DDBJ whole genome shotgun (WGS) entry which is preliminary data.</text>
</comment>
<evidence type="ECO:0000259" key="7">
    <source>
        <dbReference type="PROSITE" id="PS50850"/>
    </source>
</evidence>
<feature type="region of interest" description="Disordered" evidence="5">
    <location>
        <begin position="24"/>
        <end position="57"/>
    </location>
</feature>
<evidence type="ECO:0000256" key="5">
    <source>
        <dbReference type="SAM" id="MobiDB-lite"/>
    </source>
</evidence>
<dbReference type="PROSITE" id="PS50850">
    <property type="entry name" value="MFS"/>
    <property type="match status" value="1"/>
</dbReference>
<accession>A0AAN9YZ83</accession>
<gene>
    <name evidence="8" type="ORF">R5R35_014532</name>
</gene>
<feature type="transmembrane region" description="Helical" evidence="6">
    <location>
        <begin position="133"/>
        <end position="153"/>
    </location>
</feature>
<organism evidence="8 9">
    <name type="scientific">Gryllus longicercus</name>
    <dbReference type="NCBI Taxonomy" id="2509291"/>
    <lineage>
        <taxon>Eukaryota</taxon>
        <taxon>Metazoa</taxon>
        <taxon>Ecdysozoa</taxon>
        <taxon>Arthropoda</taxon>
        <taxon>Hexapoda</taxon>
        <taxon>Insecta</taxon>
        <taxon>Pterygota</taxon>
        <taxon>Neoptera</taxon>
        <taxon>Polyneoptera</taxon>
        <taxon>Orthoptera</taxon>
        <taxon>Ensifera</taxon>
        <taxon>Gryllidea</taxon>
        <taxon>Grylloidea</taxon>
        <taxon>Gryllidae</taxon>
        <taxon>Gryllinae</taxon>
        <taxon>Gryllus</taxon>
    </lineage>
</organism>
<dbReference type="InterPro" id="IPR005828">
    <property type="entry name" value="MFS_sugar_transport-like"/>
</dbReference>
<feature type="transmembrane region" description="Helical" evidence="6">
    <location>
        <begin position="371"/>
        <end position="390"/>
    </location>
</feature>
<dbReference type="AlphaFoldDB" id="A0AAN9YZ83"/>
<evidence type="ECO:0000256" key="2">
    <source>
        <dbReference type="ARBA" id="ARBA00022692"/>
    </source>
</evidence>
<dbReference type="InterPro" id="IPR050549">
    <property type="entry name" value="MFS_Trehalose_Transporter"/>
</dbReference>
<feature type="transmembrane region" description="Helical" evidence="6">
    <location>
        <begin position="216"/>
        <end position="239"/>
    </location>
</feature>
<dbReference type="PANTHER" id="PTHR48021:SF24">
    <property type="entry name" value="MAJOR FACILITATOR SUPERFAMILY (MFS) PROFILE DOMAIN-CONTAINING PROTEIN"/>
    <property type="match status" value="1"/>
</dbReference>
<dbReference type="PANTHER" id="PTHR48021">
    <property type="match status" value="1"/>
</dbReference>
<keyword evidence="2 6" id="KW-0812">Transmembrane</keyword>
<dbReference type="PRINTS" id="PR00171">
    <property type="entry name" value="SUGRTRNSPORT"/>
</dbReference>
<evidence type="ECO:0000256" key="4">
    <source>
        <dbReference type="ARBA" id="ARBA00023136"/>
    </source>
</evidence>
<name>A0AAN9YZ83_9ORTH</name>
<comment type="subcellular location">
    <subcellularLocation>
        <location evidence="1">Membrane</location>
        <topology evidence="1">Multi-pass membrane protein</topology>
    </subcellularLocation>
</comment>
<dbReference type="Pfam" id="PF00083">
    <property type="entry name" value="Sugar_tr"/>
    <property type="match status" value="1"/>
</dbReference>
<dbReference type="PROSITE" id="PS00217">
    <property type="entry name" value="SUGAR_TRANSPORT_2"/>
    <property type="match status" value="1"/>
</dbReference>
<feature type="transmembrane region" description="Helical" evidence="6">
    <location>
        <begin position="107"/>
        <end position="126"/>
    </location>
</feature>
<evidence type="ECO:0000313" key="9">
    <source>
        <dbReference type="Proteomes" id="UP001378592"/>
    </source>
</evidence>
<dbReference type="GO" id="GO:0016020">
    <property type="term" value="C:membrane"/>
    <property type="evidence" value="ECO:0007669"/>
    <property type="project" value="UniProtKB-SubCell"/>
</dbReference>
<keyword evidence="9" id="KW-1185">Reference proteome</keyword>
<sequence length="540" mass="57212">MDVSASSLHLNQLAEEAGAAVAAVAPGSAPAAPAPAAPSDADADAKGDAEQPKRPRHLGTRRQVLAAVVAASFHLAVGVALAFSAVLIPQIEAPGSDIQVTPSDSSWLASALVLVVPVGALLAGGAMEWLGRLNTVAAAALPCAAGWVLIATAPDVTSILVGRLLTGVAAGLGTSAGVVYITEVAKPELRGSLISICPSLASLGMLLVYGEGAVVGWRAAAWSSLAYVLLPVLPVLLWLPESPSWLVAKGRTEDAERALAWLTGKQAAAVKQQVASMVKSQDVRAAPANNMRLRLRTFLQPCGYKPLLILFGLFLIQQFSGIYITLFYAVNFFKDVGSSLDPRLATVLVGAARFTMSLCNTGLLKRFGRRPLCMVSGLGMAACMAVSGYFTLHLRNGGEHGAWVPVACVLLYVCTSMIGFLNIPWTMTAELFPTEIRGIAHGIVISVAHLIMFGAVWSYRSLLLIFGGPHGVQWFFAANSLFGTVFVWLFLPETHKVSLNDIQDYFFTNTIYITKKKKKQYENSAQNMAHSLPLMGSAKA</sequence>
<feature type="transmembrane region" description="Helical" evidence="6">
    <location>
        <begin position="471"/>
        <end position="491"/>
    </location>
</feature>
<dbReference type="Proteomes" id="UP001378592">
    <property type="component" value="Unassembled WGS sequence"/>
</dbReference>
<dbReference type="InterPro" id="IPR003663">
    <property type="entry name" value="Sugar/inositol_transpt"/>
</dbReference>
<feature type="transmembrane region" description="Helical" evidence="6">
    <location>
        <begin position="64"/>
        <end position="87"/>
    </location>
</feature>
<dbReference type="EMBL" id="JAZDUA010000653">
    <property type="protein sequence ID" value="KAK7790221.1"/>
    <property type="molecule type" value="Genomic_DNA"/>
</dbReference>
<keyword evidence="4 6" id="KW-0472">Membrane</keyword>
<evidence type="ECO:0000256" key="1">
    <source>
        <dbReference type="ARBA" id="ARBA00004141"/>
    </source>
</evidence>
<feature type="domain" description="Major facilitator superfamily (MFS) profile" evidence="7">
    <location>
        <begin position="64"/>
        <end position="495"/>
    </location>
</feature>
<feature type="transmembrane region" description="Helical" evidence="6">
    <location>
        <begin position="193"/>
        <end position="210"/>
    </location>
</feature>
<evidence type="ECO:0000313" key="8">
    <source>
        <dbReference type="EMBL" id="KAK7790221.1"/>
    </source>
</evidence>
<dbReference type="InterPro" id="IPR005829">
    <property type="entry name" value="Sugar_transporter_CS"/>
</dbReference>
<protein>
    <recommendedName>
        <fullName evidence="7">Major facilitator superfamily (MFS) profile domain-containing protein</fullName>
    </recommendedName>
</protein>
<feature type="transmembrane region" description="Helical" evidence="6">
    <location>
        <begin position="342"/>
        <end position="364"/>
    </location>
</feature>
<dbReference type="InterPro" id="IPR036259">
    <property type="entry name" value="MFS_trans_sf"/>
</dbReference>
<keyword evidence="3 6" id="KW-1133">Transmembrane helix</keyword>
<feature type="compositionally biased region" description="Basic and acidic residues" evidence="5">
    <location>
        <begin position="43"/>
        <end position="53"/>
    </location>
</feature>
<dbReference type="Gene3D" id="1.20.1250.20">
    <property type="entry name" value="MFS general substrate transporter like domains"/>
    <property type="match status" value="1"/>
</dbReference>
<dbReference type="InterPro" id="IPR020846">
    <property type="entry name" value="MFS_dom"/>
</dbReference>
<dbReference type="SUPFAM" id="SSF103473">
    <property type="entry name" value="MFS general substrate transporter"/>
    <property type="match status" value="1"/>
</dbReference>
<feature type="transmembrane region" description="Helical" evidence="6">
    <location>
        <begin position="402"/>
        <end position="427"/>
    </location>
</feature>
<feature type="transmembrane region" description="Helical" evidence="6">
    <location>
        <begin position="307"/>
        <end position="330"/>
    </location>
</feature>
<evidence type="ECO:0000256" key="3">
    <source>
        <dbReference type="ARBA" id="ARBA00022989"/>
    </source>
</evidence>
<proteinExistence type="predicted"/>
<reference evidence="8 9" key="1">
    <citation type="submission" date="2024-03" db="EMBL/GenBank/DDBJ databases">
        <title>The genome assembly and annotation of the cricket Gryllus longicercus Weissman &amp; Gray.</title>
        <authorList>
            <person name="Szrajer S."/>
            <person name="Gray D."/>
            <person name="Ylla G."/>
        </authorList>
    </citation>
    <scope>NUCLEOTIDE SEQUENCE [LARGE SCALE GENOMIC DNA]</scope>
    <source>
        <strain evidence="8">DAG 2021-001</strain>
        <tissue evidence="8">Whole body minus gut</tissue>
    </source>
</reference>